<dbReference type="EMBL" id="WPCU01000005">
    <property type="protein sequence ID" value="MVA75668.1"/>
    <property type="molecule type" value="Genomic_DNA"/>
</dbReference>
<feature type="coiled-coil region" evidence="1">
    <location>
        <begin position="448"/>
        <end position="482"/>
    </location>
</feature>
<sequence length="502" mass="53830">MAVDDWSWFFASEHGRDRMLREELESTSAAAQAARAQAWRLRSQLAQVQGSMEKRLTALSRAFDAYVELGHVRERLMDFGDTRLVRRDAARAVEALAAGHVPSPLDPADYESGYWLLDAVNAVVAVAAGRRDPELEERVVRGGRSGALFLVGCATALGHGAQVVDRLPATTTVDEAFDPASRVLADAAAAGLLGPAGLATLDPVVTAALARDADGWTQWLHDASGTDAVDAQLVWLEDHLAADPGPDAPAPQDAARVDEITGRLRALTSSLVAEGSDEERELLARAASLRHRIQHPEEEETAAPAEDGDRVLVRDWVLELARQPASAAGRQAREWLRAPLAALVERIPASPPRPERTASVVVDGWRIQAGEQGVDTEVVRRSRATVRDAELVRPASVTGCWVAGGLASLVGVLVLVDAVGAGTALLVAGLVLLALGFLLRERARAAHAREQQRQLAALEDAVRAAEQEASRLREEGARADAEHRARRERLLDRLAQPVGVTG</sequence>
<accession>A0A6A9USR8</accession>
<dbReference type="RefSeq" id="WP_156609186.1">
    <property type="nucleotide sequence ID" value="NZ_WPCU01000005.1"/>
</dbReference>
<comment type="caution">
    <text evidence="3">The sequence shown here is derived from an EMBL/GenBank/DDBJ whole genome shotgun (WGS) entry which is preliminary data.</text>
</comment>
<evidence type="ECO:0000313" key="4">
    <source>
        <dbReference type="Proteomes" id="UP000435304"/>
    </source>
</evidence>
<keyword evidence="2" id="KW-0472">Membrane</keyword>
<keyword evidence="2" id="KW-0812">Transmembrane</keyword>
<reference evidence="3 4" key="1">
    <citation type="submission" date="2019-12" db="EMBL/GenBank/DDBJ databases">
        <title>Auraticoccus cholistani sp. nov., an actinomycete isolated from soil of Cholistan desert.</title>
        <authorList>
            <person name="Cheema M.T."/>
        </authorList>
    </citation>
    <scope>NUCLEOTIDE SEQUENCE [LARGE SCALE GENOMIC DNA]</scope>
    <source>
        <strain evidence="3 4">F435</strain>
    </source>
</reference>
<evidence type="ECO:0000256" key="2">
    <source>
        <dbReference type="SAM" id="Phobius"/>
    </source>
</evidence>
<name>A0A6A9USR8_9ACTN</name>
<proteinExistence type="predicted"/>
<protein>
    <submittedName>
        <fullName evidence="3">Uncharacterized protein</fullName>
    </submittedName>
</protein>
<evidence type="ECO:0000313" key="3">
    <source>
        <dbReference type="EMBL" id="MVA75668.1"/>
    </source>
</evidence>
<feature type="transmembrane region" description="Helical" evidence="2">
    <location>
        <begin position="421"/>
        <end position="439"/>
    </location>
</feature>
<keyword evidence="1" id="KW-0175">Coiled coil</keyword>
<evidence type="ECO:0000256" key="1">
    <source>
        <dbReference type="SAM" id="Coils"/>
    </source>
</evidence>
<gene>
    <name evidence="3" type="ORF">GC722_06465</name>
</gene>
<dbReference type="AlphaFoldDB" id="A0A6A9USR8"/>
<dbReference type="Proteomes" id="UP000435304">
    <property type="component" value="Unassembled WGS sequence"/>
</dbReference>
<organism evidence="3 4">
    <name type="scientific">Auraticoccus cholistanensis</name>
    <dbReference type="NCBI Taxonomy" id="2656650"/>
    <lineage>
        <taxon>Bacteria</taxon>
        <taxon>Bacillati</taxon>
        <taxon>Actinomycetota</taxon>
        <taxon>Actinomycetes</taxon>
        <taxon>Propionibacteriales</taxon>
        <taxon>Propionibacteriaceae</taxon>
        <taxon>Auraticoccus</taxon>
    </lineage>
</organism>
<keyword evidence="2" id="KW-1133">Transmembrane helix</keyword>
<keyword evidence="4" id="KW-1185">Reference proteome</keyword>